<dbReference type="SUPFAM" id="SSF109709">
    <property type="entry name" value="KorB DNA-binding domain-like"/>
    <property type="match status" value="1"/>
</dbReference>
<dbReference type="GO" id="GO:0009295">
    <property type="term" value="C:nucleoid"/>
    <property type="evidence" value="ECO:0007669"/>
    <property type="project" value="UniProtKB-SubCell"/>
</dbReference>
<dbReference type="FunFam" id="1.10.10.2830:FF:000001">
    <property type="entry name" value="Chromosome partitioning protein ParB"/>
    <property type="match status" value="1"/>
</dbReference>
<dbReference type="NCBIfam" id="TIGR00180">
    <property type="entry name" value="parB_part"/>
    <property type="match status" value="1"/>
</dbReference>
<proteinExistence type="inferred from homology"/>
<comment type="similarity">
    <text evidence="2">Belongs to the ParB family.</text>
</comment>
<protein>
    <submittedName>
        <fullName evidence="6">ParB/RepB/Spo0J family partition protein</fullName>
    </submittedName>
</protein>
<dbReference type="GO" id="GO:0007059">
    <property type="term" value="P:chromosome segregation"/>
    <property type="evidence" value="ECO:0007669"/>
    <property type="project" value="TreeGrafter"/>
</dbReference>
<evidence type="ECO:0000256" key="4">
    <source>
        <dbReference type="SAM" id="Coils"/>
    </source>
</evidence>
<dbReference type="InterPro" id="IPR003115">
    <property type="entry name" value="ParB_N"/>
</dbReference>
<dbReference type="Proteomes" id="UP000284841">
    <property type="component" value="Unassembled WGS sequence"/>
</dbReference>
<dbReference type="GO" id="GO:0005694">
    <property type="term" value="C:chromosome"/>
    <property type="evidence" value="ECO:0007669"/>
    <property type="project" value="TreeGrafter"/>
</dbReference>
<dbReference type="PANTHER" id="PTHR33375">
    <property type="entry name" value="CHROMOSOME-PARTITIONING PROTEIN PARB-RELATED"/>
    <property type="match status" value="1"/>
</dbReference>
<evidence type="ECO:0000259" key="5">
    <source>
        <dbReference type="SMART" id="SM00470"/>
    </source>
</evidence>
<accession>A0A415E0N2</accession>
<dbReference type="Pfam" id="PF02195">
    <property type="entry name" value="ParB_N"/>
    <property type="match status" value="1"/>
</dbReference>
<feature type="coiled-coil region" evidence="4">
    <location>
        <begin position="218"/>
        <end position="245"/>
    </location>
</feature>
<dbReference type="EMBL" id="QRMS01000003">
    <property type="protein sequence ID" value="RHJ87158.1"/>
    <property type="molecule type" value="Genomic_DNA"/>
</dbReference>
<dbReference type="STRING" id="1776384.GCA_900086585_00611"/>
<dbReference type="CDD" id="cd16393">
    <property type="entry name" value="SPO0J_N"/>
    <property type="match status" value="1"/>
</dbReference>
<evidence type="ECO:0000256" key="2">
    <source>
        <dbReference type="ARBA" id="ARBA00006295"/>
    </source>
</evidence>
<organism evidence="6 7">
    <name type="scientific">Emergencia timonensis</name>
    <dbReference type="NCBI Taxonomy" id="1776384"/>
    <lineage>
        <taxon>Bacteria</taxon>
        <taxon>Bacillati</taxon>
        <taxon>Bacillota</taxon>
        <taxon>Clostridia</taxon>
        <taxon>Peptostreptococcales</taxon>
        <taxon>Anaerovoracaceae</taxon>
        <taxon>Emergencia</taxon>
    </lineage>
</organism>
<evidence type="ECO:0000313" key="7">
    <source>
        <dbReference type="Proteomes" id="UP000284841"/>
    </source>
</evidence>
<dbReference type="OrthoDB" id="9802051at2"/>
<dbReference type="GeneID" id="83003018"/>
<dbReference type="InterPro" id="IPR050336">
    <property type="entry name" value="Chromosome_partition/occlusion"/>
</dbReference>
<comment type="subcellular location">
    <subcellularLocation>
        <location evidence="1">Cytoplasm</location>
        <location evidence="1">Nucleoid</location>
    </subcellularLocation>
</comment>
<keyword evidence="3" id="KW-0238">DNA-binding</keyword>
<keyword evidence="4" id="KW-0175">Coiled coil</keyword>
<gene>
    <name evidence="6" type="ORF">DW099_10660</name>
</gene>
<dbReference type="GO" id="GO:0045881">
    <property type="term" value="P:positive regulation of sporulation resulting in formation of a cellular spore"/>
    <property type="evidence" value="ECO:0007669"/>
    <property type="project" value="TreeGrafter"/>
</dbReference>
<dbReference type="InterPro" id="IPR041468">
    <property type="entry name" value="HTH_ParB/Spo0J"/>
</dbReference>
<dbReference type="PANTHER" id="PTHR33375:SF8">
    <property type="entry name" value="NUCLEOID OCCLUSION PROTEIN"/>
    <property type="match status" value="1"/>
</dbReference>
<dbReference type="Pfam" id="PF17762">
    <property type="entry name" value="HTH_ParB"/>
    <property type="match status" value="1"/>
</dbReference>
<dbReference type="Gene3D" id="1.10.10.2830">
    <property type="match status" value="1"/>
</dbReference>
<sequence>MLQRKSIELPIDSVCANPDQPRKFFAEEELMDLKNSIAEYGVLQPIIVKKDKNGCYFLIAGERRLRAARLAGLSKIPALIKDFGDKDAALIAVVENVQRENLSFIEEAYAYKRLIDDFGLTQGELASKIGKRQSTISNKLRILTLPPDIQEKLIEAKLTERHARALLKIEDANIREKVLQRVIANNLNVKQTEKLVEEFLSREEAEVRRSHKINYISYKIYMNTIKKAFAQIHEMEENTKIFEEDKGEYMEVKIVIPKNKGCFT</sequence>
<evidence type="ECO:0000256" key="3">
    <source>
        <dbReference type="ARBA" id="ARBA00023125"/>
    </source>
</evidence>
<dbReference type="RefSeq" id="WP_067533724.1">
    <property type="nucleotide sequence ID" value="NZ_AP025567.1"/>
</dbReference>
<comment type="caution">
    <text evidence="6">The sequence shown here is derived from an EMBL/GenBank/DDBJ whole genome shotgun (WGS) entry which is preliminary data.</text>
</comment>
<name>A0A415E0N2_9FIRM</name>
<keyword evidence="7" id="KW-1185">Reference proteome</keyword>
<feature type="domain" description="ParB-like N-terminal" evidence="5">
    <location>
        <begin position="7"/>
        <end position="97"/>
    </location>
</feature>
<reference evidence="6 7" key="1">
    <citation type="submission" date="2018-08" db="EMBL/GenBank/DDBJ databases">
        <title>A genome reference for cultivated species of the human gut microbiota.</title>
        <authorList>
            <person name="Zou Y."/>
            <person name="Xue W."/>
            <person name="Luo G."/>
        </authorList>
    </citation>
    <scope>NUCLEOTIDE SEQUENCE [LARGE SCALE GENOMIC DNA]</scope>
    <source>
        <strain evidence="6 7">AM07-24</strain>
    </source>
</reference>
<dbReference type="FunFam" id="3.90.1530.30:FF:000001">
    <property type="entry name" value="Chromosome partitioning protein ParB"/>
    <property type="match status" value="1"/>
</dbReference>
<evidence type="ECO:0000256" key="1">
    <source>
        <dbReference type="ARBA" id="ARBA00004453"/>
    </source>
</evidence>
<dbReference type="Gene3D" id="3.90.1530.30">
    <property type="match status" value="1"/>
</dbReference>
<dbReference type="InterPro" id="IPR004437">
    <property type="entry name" value="ParB/RepB/Spo0J"/>
</dbReference>
<evidence type="ECO:0000313" key="6">
    <source>
        <dbReference type="EMBL" id="RHJ87158.1"/>
    </source>
</evidence>
<dbReference type="GO" id="GO:0003677">
    <property type="term" value="F:DNA binding"/>
    <property type="evidence" value="ECO:0007669"/>
    <property type="project" value="UniProtKB-KW"/>
</dbReference>
<dbReference type="AlphaFoldDB" id="A0A415E0N2"/>
<dbReference type="SUPFAM" id="SSF110849">
    <property type="entry name" value="ParB/Sulfiredoxin"/>
    <property type="match status" value="1"/>
</dbReference>
<dbReference type="InterPro" id="IPR036086">
    <property type="entry name" value="ParB/Sulfiredoxin_sf"/>
</dbReference>
<dbReference type="SMART" id="SM00470">
    <property type="entry name" value="ParB"/>
    <property type="match status" value="1"/>
</dbReference>